<accession>A0A918Q720</accession>
<dbReference type="RefSeq" id="WP_229802468.1">
    <property type="nucleotide sequence ID" value="NZ_BMWX01000005.1"/>
</dbReference>
<dbReference type="SUPFAM" id="SSF48452">
    <property type="entry name" value="TPR-like"/>
    <property type="match status" value="1"/>
</dbReference>
<dbReference type="InterPro" id="IPR011990">
    <property type="entry name" value="TPR-like_helical_dom_sf"/>
</dbReference>
<sequence>MISDSEVHMLAAEYYLNQGQDAMAKSHYEEAIILSIDFYQYLRSISNNADADAPVVPTESSINAYLMMDNVAWDGASTSEDRLGLIAEQKWLHFNVVQSNENWNELRRLDVLQLDFWVDNSNQQSLPPSRWMYPGSEQTYNTENYAQVQSSDKLSNSLFWDVN</sequence>
<organism evidence="1 2">
    <name type="scientific">Echinicola pacifica</name>
    <dbReference type="NCBI Taxonomy" id="346377"/>
    <lineage>
        <taxon>Bacteria</taxon>
        <taxon>Pseudomonadati</taxon>
        <taxon>Bacteroidota</taxon>
        <taxon>Cytophagia</taxon>
        <taxon>Cytophagales</taxon>
        <taxon>Cyclobacteriaceae</taxon>
        <taxon>Echinicola</taxon>
    </lineage>
</organism>
<dbReference type="AlphaFoldDB" id="A0A918Q720"/>
<comment type="caution">
    <text evidence="1">The sequence shown here is derived from an EMBL/GenBank/DDBJ whole genome shotgun (WGS) entry which is preliminary data.</text>
</comment>
<protein>
    <submittedName>
        <fullName evidence="1">Uncharacterized protein</fullName>
    </submittedName>
</protein>
<evidence type="ECO:0000313" key="1">
    <source>
        <dbReference type="EMBL" id="GGZ35562.1"/>
    </source>
</evidence>
<dbReference type="Proteomes" id="UP000619457">
    <property type="component" value="Unassembled WGS sequence"/>
</dbReference>
<evidence type="ECO:0000313" key="2">
    <source>
        <dbReference type="Proteomes" id="UP000619457"/>
    </source>
</evidence>
<proteinExistence type="predicted"/>
<reference evidence="1" key="1">
    <citation type="journal article" date="2014" name="Int. J. Syst. Evol. Microbiol.">
        <title>Complete genome sequence of Corynebacterium casei LMG S-19264T (=DSM 44701T), isolated from a smear-ripened cheese.</title>
        <authorList>
            <consortium name="US DOE Joint Genome Institute (JGI-PGF)"/>
            <person name="Walter F."/>
            <person name="Albersmeier A."/>
            <person name="Kalinowski J."/>
            <person name="Ruckert C."/>
        </authorList>
    </citation>
    <scope>NUCLEOTIDE SEQUENCE</scope>
    <source>
        <strain evidence="1">KCTC 12368</strain>
    </source>
</reference>
<reference evidence="1" key="2">
    <citation type="submission" date="2020-09" db="EMBL/GenBank/DDBJ databases">
        <authorList>
            <person name="Sun Q."/>
            <person name="Kim S."/>
        </authorList>
    </citation>
    <scope>NUCLEOTIDE SEQUENCE</scope>
    <source>
        <strain evidence="1">KCTC 12368</strain>
    </source>
</reference>
<keyword evidence="2" id="KW-1185">Reference proteome</keyword>
<dbReference type="Pfam" id="PF12771">
    <property type="entry name" value="SusD-like_2"/>
    <property type="match status" value="1"/>
</dbReference>
<dbReference type="EMBL" id="BMWX01000005">
    <property type="protein sequence ID" value="GGZ35562.1"/>
    <property type="molecule type" value="Genomic_DNA"/>
</dbReference>
<gene>
    <name evidence="1" type="ORF">GCM10007049_31230</name>
</gene>
<dbReference type="Gene3D" id="1.25.40.390">
    <property type="match status" value="1"/>
</dbReference>
<dbReference type="InterPro" id="IPR041662">
    <property type="entry name" value="SusD-like_2"/>
</dbReference>
<name>A0A918Q720_9BACT</name>